<evidence type="ECO:0000256" key="3">
    <source>
        <dbReference type="ARBA" id="ARBA00022640"/>
    </source>
</evidence>
<dbReference type="Pfam" id="PF21228">
    <property type="entry name" value="RuBisCO_activase_AAA_helical"/>
    <property type="match status" value="1"/>
</dbReference>
<accession>A0A9R0SCN6</accession>
<name>A0A9R0SCN6_TRITD</name>
<dbReference type="EMBL" id="LT934117">
    <property type="protein sequence ID" value="VAH92395.1"/>
    <property type="molecule type" value="Genomic_DNA"/>
</dbReference>
<keyword evidence="5 9" id="KW-0067">ATP-binding</keyword>
<dbReference type="PANTHER" id="PTHR32429:SF24">
    <property type="entry name" value="RIBULOSE BISPHOSPHATE CARBOXYLASE_OXYGENASE ACTIVASE, CHLOROPLASTIC"/>
    <property type="match status" value="1"/>
</dbReference>
<dbReference type="GO" id="GO:0016887">
    <property type="term" value="F:ATP hydrolysis activity"/>
    <property type="evidence" value="ECO:0007669"/>
    <property type="project" value="UniProtKB-UniRule"/>
</dbReference>
<evidence type="ECO:0000256" key="8">
    <source>
        <dbReference type="ARBA" id="ARBA00025781"/>
    </source>
</evidence>
<evidence type="ECO:0000256" key="9">
    <source>
        <dbReference type="RuleBase" id="RU369045"/>
    </source>
</evidence>
<keyword evidence="6" id="KW-0809">Transit peptide</keyword>
<keyword evidence="2 9" id="KW-0150">Chloroplast</keyword>
<comment type="subcellular location">
    <subcellularLocation>
        <location evidence="1 9">Plastid</location>
        <location evidence="1 9">Chloroplast stroma</location>
    </subcellularLocation>
</comment>
<evidence type="ECO:0000256" key="4">
    <source>
        <dbReference type="ARBA" id="ARBA00022741"/>
    </source>
</evidence>
<dbReference type="SUPFAM" id="SSF52540">
    <property type="entry name" value="P-loop containing nucleoside triphosphate hydrolases"/>
    <property type="match status" value="1"/>
</dbReference>
<dbReference type="FunFam" id="3.40.50.300:FF:000258">
    <property type="entry name" value="Ribulose bisphosphate carboxylase/oxygenase activase, chloroplastic"/>
    <property type="match status" value="1"/>
</dbReference>
<dbReference type="GO" id="GO:0005524">
    <property type="term" value="F:ATP binding"/>
    <property type="evidence" value="ECO:0007669"/>
    <property type="project" value="UniProtKB-UniRule"/>
</dbReference>
<evidence type="ECO:0000313" key="12">
    <source>
        <dbReference type="EMBL" id="VAH92395.1"/>
    </source>
</evidence>
<dbReference type="InterPro" id="IPR027417">
    <property type="entry name" value="P-loop_NTPase"/>
</dbReference>
<dbReference type="InterPro" id="IPR048571">
    <property type="entry name" value="RuBisCO_activase_AAA_helical"/>
</dbReference>
<evidence type="ECO:0000256" key="2">
    <source>
        <dbReference type="ARBA" id="ARBA00022528"/>
    </source>
</evidence>
<dbReference type="InterPro" id="IPR044960">
    <property type="entry name" value="RCA-like"/>
</dbReference>
<dbReference type="GO" id="GO:0009570">
    <property type="term" value="C:chloroplast stroma"/>
    <property type="evidence" value="ECO:0007669"/>
    <property type="project" value="UniProtKB-SubCell"/>
</dbReference>
<dbReference type="GO" id="GO:0009579">
    <property type="term" value="C:thylakoid"/>
    <property type="evidence" value="ECO:0007669"/>
    <property type="project" value="TreeGrafter"/>
</dbReference>
<dbReference type="PANTHER" id="PTHR32429">
    <property type="match status" value="1"/>
</dbReference>
<organism evidence="12 13">
    <name type="scientific">Triticum turgidum subsp. durum</name>
    <name type="common">Durum wheat</name>
    <name type="synonym">Triticum durum</name>
    <dbReference type="NCBI Taxonomy" id="4567"/>
    <lineage>
        <taxon>Eukaryota</taxon>
        <taxon>Viridiplantae</taxon>
        <taxon>Streptophyta</taxon>
        <taxon>Embryophyta</taxon>
        <taxon>Tracheophyta</taxon>
        <taxon>Spermatophyta</taxon>
        <taxon>Magnoliopsida</taxon>
        <taxon>Liliopsida</taxon>
        <taxon>Poales</taxon>
        <taxon>Poaceae</taxon>
        <taxon>BOP clade</taxon>
        <taxon>Pooideae</taxon>
        <taxon>Triticodae</taxon>
        <taxon>Triticeae</taxon>
        <taxon>Triticinae</taxon>
        <taxon>Triticum</taxon>
    </lineage>
</organism>
<evidence type="ECO:0000256" key="5">
    <source>
        <dbReference type="ARBA" id="ARBA00022840"/>
    </source>
</evidence>
<dbReference type="GO" id="GO:0046863">
    <property type="term" value="F:ribulose-1,5-bisphosphate carboxylase/oxygenase activator activity"/>
    <property type="evidence" value="ECO:0007669"/>
    <property type="project" value="UniProtKB-UniRule"/>
</dbReference>
<evidence type="ECO:0000259" key="10">
    <source>
        <dbReference type="Pfam" id="PF00004"/>
    </source>
</evidence>
<dbReference type="Gramene" id="TRITD4Av1G139700.10">
    <property type="protein sequence ID" value="TRITD4Av1G139700.10"/>
    <property type="gene ID" value="TRITD4Av1G139700"/>
</dbReference>
<evidence type="ECO:0000259" key="11">
    <source>
        <dbReference type="Pfam" id="PF21228"/>
    </source>
</evidence>
<dbReference type="Gene3D" id="3.40.50.300">
    <property type="entry name" value="P-loop containing nucleotide triphosphate hydrolases"/>
    <property type="match status" value="1"/>
</dbReference>
<comment type="function">
    <text evidence="7 9">Activation of RuBisCO (ribulose-1,5-bisphosphate carboxylase/oxygenase; EC 4.1.1.39) involves the ATP-dependent carboxylation of the epsilon-amino group of lysine leading to a carbamate structure.</text>
</comment>
<keyword evidence="13" id="KW-1185">Reference proteome</keyword>
<feature type="domain" description="Ribulose bisphosphate carboxylase/oxygenase activase AAA helical" evidence="11">
    <location>
        <begin position="274"/>
        <end position="340"/>
    </location>
</feature>
<protein>
    <recommendedName>
        <fullName evidence="9">Ribulose bisphosphate carboxylase/oxygenase activase, chloroplastic</fullName>
        <shortName evidence="9">RA</shortName>
        <shortName evidence="9">RuBisCO activase</shortName>
    </recommendedName>
</protein>
<dbReference type="Pfam" id="PF00004">
    <property type="entry name" value="AAA"/>
    <property type="match status" value="1"/>
</dbReference>
<dbReference type="Proteomes" id="UP000324705">
    <property type="component" value="Chromosome 4A"/>
</dbReference>
<feature type="domain" description="ATPase AAA-type core" evidence="10">
    <location>
        <begin position="153"/>
        <end position="266"/>
    </location>
</feature>
<gene>
    <name evidence="12" type="ORF">TRITD_4Av1G139700</name>
</gene>
<dbReference type="Gene3D" id="1.10.8.1070">
    <property type="match status" value="1"/>
</dbReference>
<keyword evidence="4 9" id="KW-0547">Nucleotide-binding</keyword>
<evidence type="ECO:0000313" key="13">
    <source>
        <dbReference type="Proteomes" id="UP000324705"/>
    </source>
</evidence>
<keyword evidence="3 9" id="KW-0934">Plastid</keyword>
<evidence type="ECO:0000256" key="7">
    <source>
        <dbReference type="ARBA" id="ARBA00025556"/>
    </source>
</evidence>
<dbReference type="FunFam" id="1.10.8.1070:FF:000001">
    <property type="entry name" value="Ribulose bisphosphate carboxylase/oxygenase activase, chloroplastic"/>
    <property type="match status" value="1"/>
</dbReference>
<sequence length="410" mass="44756">MAAAFSSTVGAPASTPTNFLGKKLKKQVTSAVNYHGKSSKANRFTVMAAENIDEKRNTDKWKGLAYDISDDQQDITRGKGIVDSLFQAPTGDGTHEAVLSSYEYVSQGLKKYDFDNTMGGFYIAPAFMDKLVVHLSKNFMTLPNIKIPLILGIWGGKGQGKSFQCELVFAKMGINPIMMSAGELESGNAGEPAKLIRQRYREAADMIKKGKMCCLFINDLDAGAGRMGGTTQYTVNNQMVNATLMNIADAPTNVQLPGMYNKEENPRVPIVVTPGQSIDFFGALRARVYDDEVRKWVTSTGIENIGKKLVNSRDGPVTFEQPKMTVEKLLEYGHMLVQEQDNVKRVQLADTYMSQAALGDANQDAMKTGSFYGKGAQQGTLPVPAGCTDQTAKNFDPTARSDDGSCLYTF</sequence>
<evidence type="ECO:0000256" key="1">
    <source>
        <dbReference type="ARBA" id="ARBA00004470"/>
    </source>
</evidence>
<dbReference type="InterPro" id="IPR003959">
    <property type="entry name" value="ATPase_AAA_core"/>
</dbReference>
<proteinExistence type="inferred from homology"/>
<comment type="similarity">
    <text evidence="8 9">Belongs to the RuBisCO activase family.</text>
</comment>
<evidence type="ECO:0000256" key="6">
    <source>
        <dbReference type="ARBA" id="ARBA00022946"/>
    </source>
</evidence>
<reference evidence="12 13" key="1">
    <citation type="submission" date="2017-09" db="EMBL/GenBank/DDBJ databases">
        <authorList>
            <consortium name="International Durum Wheat Genome Sequencing Consortium (IDWGSC)"/>
            <person name="Milanesi L."/>
        </authorList>
    </citation>
    <scope>NUCLEOTIDE SEQUENCE [LARGE SCALE GENOMIC DNA]</scope>
    <source>
        <strain evidence="13">cv. Svevo</strain>
    </source>
</reference>
<dbReference type="AlphaFoldDB" id="A0A9R0SCN6"/>